<name>U2P659_9BACT</name>
<dbReference type="Gene3D" id="3.40.50.1000">
    <property type="entry name" value="HAD superfamily/HAD-like"/>
    <property type="match status" value="1"/>
</dbReference>
<comment type="caution">
    <text evidence="1">The sequence shown here is derived from an EMBL/GenBank/DDBJ whole genome shotgun (WGS) entry which is preliminary data.</text>
</comment>
<organism evidence="1 2">
    <name type="scientific">Segatella baroniae F0067</name>
    <dbReference type="NCBI Taxonomy" id="1115809"/>
    <lineage>
        <taxon>Bacteria</taxon>
        <taxon>Pseudomonadati</taxon>
        <taxon>Bacteroidota</taxon>
        <taxon>Bacteroidia</taxon>
        <taxon>Bacteroidales</taxon>
        <taxon>Prevotellaceae</taxon>
        <taxon>Segatella</taxon>
    </lineage>
</organism>
<dbReference type="EMBL" id="AWEY01000026">
    <property type="protein sequence ID" value="ERK39204.1"/>
    <property type="molecule type" value="Genomic_DNA"/>
</dbReference>
<dbReference type="InterPro" id="IPR023214">
    <property type="entry name" value="HAD_sf"/>
</dbReference>
<accession>U2P659</accession>
<dbReference type="SUPFAM" id="SSF56784">
    <property type="entry name" value="HAD-like"/>
    <property type="match status" value="1"/>
</dbReference>
<evidence type="ECO:0000313" key="2">
    <source>
        <dbReference type="Proteomes" id="UP000016648"/>
    </source>
</evidence>
<dbReference type="GO" id="GO:0005829">
    <property type="term" value="C:cytosol"/>
    <property type="evidence" value="ECO:0007669"/>
    <property type="project" value="TreeGrafter"/>
</dbReference>
<keyword evidence="2" id="KW-1185">Reference proteome</keyword>
<proteinExistence type="predicted"/>
<dbReference type="PATRIC" id="fig|1115809.3.peg.1415"/>
<gene>
    <name evidence="1" type="ORF">HMPREF9135_1923</name>
</gene>
<evidence type="ECO:0000313" key="1">
    <source>
        <dbReference type="EMBL" id="ERK39204.1"/>
    </source>
</evidence>
<dbReference type="InterPro" id="IPR036412">
    <property type="entry name" value="HAD-like_sf"/>
</dbReference>
<dbReference type="PANTHER" id="PTHR10000">
    <property type="entry name" value="PHOSPHOSERINE PHOSPHATASE"/>
    <property type="match status" value="1"/>
</dbReference>
<dbReference type="GO" id="GO:0016791">
    <property type="term" value="F:phosphatase activity"/>
    <property type="evidence" value="ECO:0007669"/>
    <property type="project" value="TreeGrafter"/>
</dbReference>
<dbReference type="PANTHER" id="PTHR10000:SF8">
    <property type="entry name" value="HAD SUPERFAMILY HYDROLASE-LIKE, TYPE 3"/>
    <property type="match status" value="1"/>
</dbReference>
<sequence>MRKHILDGTLPRLYRRACHVFERTLAPEPLSCGDGYNDQSMMEFAGLGVATANAPRDIQEKSDYITCSNEEDGVAHVVEKFILKAT</sequence>
<dbReference type="Proteomes" id="UP000016648">
    <property type="component" value="Unassembled WGS sequence"/>
</dbReference>
<dbReference type="Pfam" id="PF08282">
    <property type="entry name" value="Hydrolase_3"/>
    <property type="match status" value="1"/>
</dbReference>
<protein>
    <submittedName>
        <fullName evidence="1">Haloacid dehalogenase-like hydrolase domain protein</fullName>
    </submittedName>
</protein>
<dbReference type="GO" id="GO:0000287">
    <property type="term" value="F:magnesium ion binding"/>
    <property type="evidence" value="ECO:0007669"/>
    <property type="project" value="TreeGrafter"/>
</dbReference>
<reference evidence="1 2" key="1">
    <citation type="submission" date="2013-08" db="EMBL/GenBank/DDBJ databases">
        <authorList>
            <person name="Durkin A.S."/>
            <person name="Haft D.R."/>
            <person name="McCorrison J."/>
            <person name="Torralba M."/>
            <person name="Gillis M."/>
            <person name="Haft D.H."/>
            <person name="Methe B."/>
            <person name="Sutton G."/>
            <person name="Nelson K.E."/>
        </authorList>
    </citation>
    <scope>NUCLEOTIDE SEQUENCE [LARGE SCALE GENOMIC DNA]</scope>
    <source>
        <strain evidence="1 2">F0067</strain>
    </source>
</reference>
<dbReference type="AlphaFoldDB" id="U2P659"/>
<keyword evidence="1" id="KW-0378">Hydrolase</keyword>